<evidence type="ECO:0000259" key="2">
    <source>
        <dbReference type="Pfam" id="PF08429"/>
    </source>
</evidence>
<protein>
    <recommendedName>
        <fullName evidence="2">Lysine-specific demethylase-like domain-containing protein</fullName>
    </recommendedName>
</protein>
<dbReference type="AlphaFoldDB" id="A0AAV2M9K2"/>
<dbReference type="EMBL" id="OZ035828">
    <property type="protein sequence ID" value="CAL1609951.1"/>
    <property type="molecule type" value="Genomic_DNA"/>
</dbReference>
<feature type="domain" description="Lysine-specific demethylase-like" evidence="2">
    <location>
        <begin position="42"/>
        <end position="136"/>
    </location>
</feature>
<dbReference type="EMBL" id="OZ035828">
    <property type="protein sequence ID" value="CAL1609950.1"/>
    <property type="molecule type" value="Genomic_DNA"/>
</dbReference>
<dbReference type="EMBL" id="OZ035828">
    <property type="protein sequence ID" value="CAL1609949.1"/>
    <property type="molecule type" value="Genomic_DNA"/>
</dbReference>
<dbReference type="Proteomes" id="UP001497482">
    <property type="component" value="Chromosome 6"/>
</dbReference>
<evidence type="ECO:0000313" key="3">
    <source>
        <dbReference type="EMBL" id="CAL1609951.1"/>
    </source>
</evidence>
<keyword evidence="4" id="KW-1185">Reference proteome</keyword>
<gene>
    <name evidence="3" type="ORF">KC01_LOCUS36623</name>
</gene>
<dbReference type="Pfam" id="PF08429">
    <property type="entry name" value="PLU-1"/>
    <property type="match status" value="1"/>
</dbReference>
<evidence type="ECO:0000256" key="1">
    <source>
        <dbReference type="SAM" id="MobiDB-lite"/>
    </source>
</evidence>
<feature type="region of interest" description="Disordered" evidence="1">
    <location>
        <begin position="107"/>
        <end position="141"/>
    </location>
</feature>
<sequence>MYHLHTLCQCPTDSLTLNYKFPLQELHRLKEGVKHRSESYKNWFRDTSEVVEKKEADKRTLEELHSLVELGNTGGFPDKSLQEQLRSITAEADRAAATAQQLLNGKRQTRFRSCGKSQSQNDPTVEELRSFVRSASSGSAS</sequence>
<name>A0AAV2M9K2_KNICA</name>
<accession>A0AAV2M9K2</accession>
<dbReference type="InterPro" id="IPR013637">
    <property type="entry name" value="Lys_sp_deMease-like_dom"/>
</dbReference>
<reference evidence="3 4" key="1">
    <citation type="submission" date="2024-04" db="EMBL/GenBank/DDBJ databases">
        <authorList>
            <person name="Waldvogel A.-M."/>
            <person name="Schoenle A."/>
        </authorList>
    </citation>
    <scope>NUCLEOTIDE SEQUENCE [LARGE SCALE GENOMIC DNA]</scope>
</reference>
<proteinExistence type="predicted"/>
<organism evidence="3 4">
    <name type="scientific">Knipowitschia caucasica</name>
    <name type="common">Caucasian dwarf goby</name>
    <name type="synonym">Pomatoschistus caucasicus</name>
    <dbReference type="NCBI Taxonomy" id="637954"/>
    <lineage>
        <taxon>Eukaryota</taxon>
        <taxon>Metazoa</taxon>
        <taxon>Chordata</taxon>
        <taxon>Craniata</taxon>
        <taxon>Vertebrata</taxon>
        <taxon>Euteleostomi</taxon>
        <taxon>Actinopterygii</taxon>
        <taxon>Neopterygii</taxon>
        <taxon>Teleostei</taxon>
        <taxon>Neoteleostei</taxon>
        <taxon>Acanthomorphata</taxon>
        <taxon>Gobiaria</taxon>
        <taxon>Gobiiformes</taxon>
        <taxon>Gobioidei</taxon>
        <taxon>Gobiidae</taxon>
        <taxon>Gobiinae</taxon>
        <taxon>Knipowitschia</taxon>
    </lineage>
</organism>
<evidence type="ECO:0000313" key="4">
    <source>
        <dbReference type="Proteomes" id="UP001497482"/>
    </source>
</evidence>